<evidence type="ECO:0000256" key="1">
    <source>
        <dbReference type="ARBA" id="ARBA00023002"/>
    </source>
</evidence>
<proteinExistence type="inferred from homology"/>
<keyword evidence="1" id="KW-0560">Oxidoreductase</keyword>
<comment type="similarity">
    <text evidence="2">Belongs to the NAD(P)-dependent epimerase/dehydratase family. Dihydroflavonol-4-reductase subfamily.</text>
</comment>
<evidence type="ECO:0000256" key="2">
    <source>
        <dbReference type="ARBA" id="ARBA00023445"/>
    </source>
</evidence>
<evidence type="ECO:0000259" key="4">
    <source>
        <dbReference type="Pfam" id="PF01370"/>
    </source>
</evidence>
<accession>A0A6A6TGN8</accession>
<evidence type="ECO:0000313" key="5">
    <source>
        <dbReference type="EMBL" id="KAF2658118.1"/>
    </source>
</evidence>
<evidence type="ECO:0000256" key="3">
    <source>
        <dbReference type="SAM" id="MobiDB-lite"/>
    </source>
</evidence>
<gene>
    <name evidence="5" type="ORF">K491DRAFT_593676</name>
</gene>
<dbReference type="InterPro" id="IPR050425">
    <property type="entry name" value="NAD(P)_dehydrat-like"/>
</dbReference>
<dbReference type="Proteomes" id="UP000799324">
    <property type="component" value="Unassembled WGS sequence"/>
</dbReference>
<dbReference type="SUPFAM" id="SSF51735">
    <property type="entry name" value="NAD(P)-binding Rossmann-fold domains"/>
    <property type="match status" value="1"/>
</dbReference>
<feature type="region of interest" description="Disordered" evidence="3">
    <location>
        <begin position="290"/>
        <end position="311"/>
    </location>
</feature>
<dbReference type="InterPro" id="IPR001509">
    <property type="entry name" value="Epimerase_deHydtase"/>
</dbReference>
<dbReference type="InterPro" id="IPR036291">
    <property type="entry name" value="NAD(P)-bd_dom_sf"/>
</dbReference>
<dbReference type="GO" id="GO:0016616">
    <property type="term" value="F:oxidoreductase activity, acting on the CH-OH group of donors, NAD or NADP as acceptor"/>
    <property type="evidence" value="ECO:0007669"/>
    <property type="project" value="TreeGrafter"/>
</dbReference>
<reference evidence="5" key="1">
    <citation type="journal article" date="2020" name="Stud. Mycol.">
        <title>101 Dothideomycetes genomes: a test case for predicting lifestyles and emergence of pathogens.</title>
        <authorList>
            <person name="Haridas S."/>
            <person name="Albert R."/>
            <person name="Binder M."/>
            <person name="Bloem J."/>
            <person name="Labutti K."/>
            <person name="Salamov A."/>
            <person name="Andreopoulos B."/>
            <person name="Baker S."/>
            <person name="Barry K."/>
            <person name="Bills G."/>
            <person name="Bluhm B."/>
            <person name="Cannon C."/>
            <person name="Castanera R."/>
            <person name="Culley D."/>
            <person name="Daum C."/>
            <person name="Ezra D."/>
            <person name="Gonzalez J."/>
            <person name="Henrissat B."/>
            <person name="Kuo A."/>
            <person name="Liang C."/>
            <person name="Lipzen A."/>
            <person name="Lutzoni F."/>
            <person name="Magnuson J."/>
            <person name="Mondo S."/>
            <person name="Nolan M."/>
            <person name="Ohm R."/>
            <person name="Pangilinan J."/>
            <person name="Park H.-J."/>
            <person name="Ramirez L."/>
            <person name="Alfaro M."/>
            <person name="Sun H."/>
            <person name="Tritt A."/>
            <person name="Yoshinaga Y."/>
            <person name="Zwiers L.-H."/>
            <person name="Turgeon B."/>
            <person name="Goodwin S."/>
            <person name="Spatafora J."/>
            <person name="Crous P."/>
            <person name="Grigoriev I."/>
        </authorList>
    </citation>
    <scope>NUCLEOTIDE SEQUENCE</scope>
    <source>
        <strain evidence="5">CBS 122681</strain>
    </source>
</reference>
<evidence type="ECO:0000313" key="6">
    <source>
        <dbReference type="Proteomes" id="UP000799324"/>
    </source>
</evidence>
<name>A0A6A6TGN8_9PLEO</name>
<dbReference type="PANTHER" id="PTHR10366:SF564">
    <property type="entry name" value="STEROL-4-ALPHA-CARBOXYLATE 3-DEHYDROGENASE, DECARBOXYLATING"/>
    <property type="match status" value="1"/>
</dbReference>
<dbReference type="PANTHER" id="PTHR10366">
    <property type="entry name" value="NAD DEPENDENT EPIMERASE/DEHYDRATASE"/>
    <property type="match status" value="1"/>
</dbReference>
<organism evidence="5 6">
    <name type="scientific">Lophiostoma macrostomum CBS 122681</name>
    <dbReference type="NCBI Taxonomy" id="1314788"/>
    <lineage>
        <taxon>Eukaryota</taxon>
        <taxon>Fungi</taxon>
        <taxon>Dikarya</taxon>
        <taxon>Ascomycota</taxon>
        <taxon>Pezizomycotina</taxon>
        <taxon>Dothideomycetes</taxon>
        <taxon>Pleosporomycetidae</taxon>
        <taxon>Pleosporales</taxon>
        <taxon>Lophiostomataceae</taxon>
        <taxon>Lophiostoma</taxon>
    </lineage>
</organism>
<dbReference type="Pfam" id="PF01370">
    <property type="entry name" value="Epimerase"/>
    <property type="match status" value="1"/>
</dbReference>
<keyword evidence="6" id="KW-1185">Reference proteome</keyword>
<dbReference type="AlphaFoldDB" id="A0A6A6TGN8"/>
<dbReference type="OrthoDB" id="2735536at2759"/>
<feature type="domain" description="NAD-dependent epimerase/dehydratase" evidence="4">
    <location>
        <begin position="6"/>
        <end position="263"/>
    </location>
</feature>
<protein>
    <submittedName>
        <fullName evidence="5">NAD(P)-binding protein</fullName>
    </submittedName>
</protein>
<dbReference type="EMBL" id="MU004318">
    <property type="protein sequence ID" value="KAF2658118.1"/>
    <property type="molecule type" value="Genomic_DNA"/>
</dbReference>
<dbReference type="Gene3D" id="3.40.50.720">
    <property type="entry name" value="NAD(P)-binding Rossmann-like Domain"/>
    <property type="match status" value="1"/>
</dbReference>
<sequence length="343" mass="36812">MSKGLILLTGVNGYVAAATAKIYLDAGYSVRGTVRRLNSAKPVEDILKDYTSAGKFSIVEVPDITAEGAFDEAVKDATAISHLAAPVSFGFTDPDPVLHAAVNGTLSILKSALKAGPQLKTFVYMSSIAAVLQQKPPPYTLTDEDWNDFSVSEVQRLGKETTGPVIYGASKTAAERAFWKFRDDNKPGFTTAAVNPVFVIGPPLVAPKSVSEIGSTYRPIFNIFSGADLPEPAPFLINNVDVRDVARLTLYAIEHSAEANGQRYIAHAAEGHPQAIADILRKAFPGAKDRIKEGTPGEGYNKDYQLSPEGITVDSEKGRKSLGGWTDFEKSVVDTAKALEHLL</sequence>